<dbReference type="PANTHER" id="PTHR46383:SF1">
    <property type="entry name" value="ASPARTATE AMINOTRANSFERASE"/>
    <property type="match status" value="1"/>
</dbReference>
<comment type="cofactor">
    <cofactor evidence="1 6">
        <name>pyridoxal 5'-phosphate</name>
        <dbReference type="ChEBI" id="CHEBI:597326"/>
    </cofactor>
</comment>
<evidence type="ECO:0000256" key="4">
    <source>
        <dbReference type="ARBA" id="ARBA00022679"/>
    </source>
</evidence>
<dbReference type="InterPro" id="IPR004839">
    <property type="entry name" value="Aminotransferase_I/II_large"/>
</dbReference>
<name>A0ABS1C616_9BACT</name>
<evidence type="ECO:0000313" key="9">
    <source>
        <dbReference type="Proteomes" id="UP000644147"/>
    </source>
</evidence>
<dbReference type="PROSITE" id="PS00105">
    <property type="entry name" value="AA_TRANSFER_CLASS_1"/>
    <property type="match status" value="1"/>
</dbReference>
<dbReference type="SUPFAM" id="SSF53383">
    <property type="entry name" value="PLP-dependent transferases"/>
    <property type="match status" value="1"/>
</dbReference>
<comment type="similarity">
    <text evidence="2 6">Belongs to the class-I pyridoxal-phosphate-dependent aminotransferase family.</text>
</comment>
<evidence type="ECO:0000256" key="1">
    <source>
        <dbReference type="ARBA" id="ARBA00001933"/>
    </source>
</evidence>
<gene>
    <name evidence="8" type="ORF">I5M27_16905</name>
</gene>
<dbReference type="InterPro" id="IPR015424">
    <property type="entry name" value="PyrdxlP-dep_Trfase"/>
</dbReference>
<dbReference type="InterPro" id="IPR050596">
    <property type="entry name" value="AspAT/PAT-like"/>
</dbReference>
<evidence type="ECO:0000256" key="3">
    <source>
        <dbReference type="ARBA" id="ARBA00022576"/>
    </source>
</evidence>
<proteinExistence type="inferred from homology"/>
<protein>
    <recommendedName>
        <fullName evidence="6">Aminotransferase</fullName>
        <ecNumber evidence="6">2.6.1.-</ecNumber>
    </recommendedName>
</protein>
<dbReference type="RefSeq" id="WP_200507547.1">
    <property type="nucleotide sequence ID" value="NZ_JAEHFX010000011.1"/>
</dbReference>
<dbReference type="Gene3D" id="3.40.640.10">
    <property type="entry name" value="Type I PLP-dependent aspartate aminotransferase-like (Major domain)"/>
    <property type="match status" value="1"/>
</dbReference>
<dbReference type="CDD" id="cd00609">
    <property type="entry name" value="AAT_like"/>
    <property type="match status" value="1"/>
</dbReference>
<evidence type="ECO:0000313" key="8">
    <source>
        <dbReference type="EMBL" id="MBK0404676.1"/>
    </source>
</evidence>
<dbReference type="Gene3D" id="3.90.1150.10">
    <property type="entry name" value="Aspartate Aminotransferase, domain 1"/>
    <property type="match status" value="1"/>
</dbReference>
<sequence>MKILDLASGAAHFLSPPAAVENTIAALRKNETFYGEIAGLPTLREAVAKRYKSGYQVNLSPENVLITAGTKHALFTLFSVLLKPGDEVILPAPAWFGFTEIFKLLQVKPVLLETVPEDNYAIRPEKLASLISGKTKLFLYSNPGNPTGKIYAKPEIAGWLQVLEKYPEIKILSDEIYDLIVYDQQKITSLTEFPDLQQKLMLVNGFSKNFGMSGWRIGYIIAPMEILEKCVHFQQTTISGVNPFIQEGAVATLETLPDFLPERLQALHKNREIICHWLDKQPGISYLKPQAAYYIFADLTHLLKTGKLRQKGLTTSETFCRYLQEELKILMQPGEKFNAPGNVRITFAVPEKDLLEALKRLEDFLALA</sequence>
<dbReference type="PANTHER" id="PTHR46383">
    <property type="entry name" value="ASPARTATE AMINOTRANSFERASE"/>
    <property type="match status" value="1"/>
</dbReference>
<keyword evidence="5" id="KW-0663">Pyridoxal phosphate</keyword>
<dbReference type="InterPro" id="IPR004838">
    <property type="entry name" value="NHTrfase_class1_PyrdxlP-BS"/>
</dbReference>
<keyword evidence="9" id="KW-1185">Reference proteome</keyword>
<dbReference type="Proteomes" id="UP000644147">
    <property type="component" value="Unassembled WGS sequence"/>
</dbReference>
<dbReference type="InterPro" id="IPR015422">
    <property type="entry name" value="PyrdxlP-dep_Trfase_small"/>
</dbReference>
<dbReference type="InterPro" id="IPR015421">
    <property type="entry name" value="PyrdxlP-dep_Trfase_major"/>
</dbReference>
<reference evidence="8 9" key="1">
    <citation type="submission" date="2020-12" db="EMBL/GenBank/DDBJ databases">
        <title>Bacterial novel species Adhaeribacter sp. BT258 isolated from soil.</title>
        <authorList>
            <person name="Jung H.-Y."/>
        </authorList>
    </citation>
    <scope>NUCLEOTIDE SEQUENCE [LARGE SCALE GENOMIC DNA]</scope>
    <source>
        <strain evidence="8 9">BT258</strain>
    </source>
</reference>
<evidence type="ECO:0000256" key="5">
    <source>
        <dbReference type="ARBA" id="ARBA00022898"/>
    </source>
</evidence>
<comment type="caution">
    <text evidence="8">The sequence shown here is derived from an EMBL/GenBank/DDBJ whole genome shotgun (WGS) entry which is preliminary data.</text>
</comment>
<organism evidence="8 9">
    <name type="scientific">Adhaeribacter terrigena</name>
    <dbReference type="NCBI Taxonomy" id="2793070"/>
    <lineage>
        <taxon>Bacteria</taxon>
        <taxon>Pseudomonadati</taxon>
        <taxon>Bacteroidota</taxon>
        <taxon>Cytophagia</taxon>
        <taxon>Cytophagales</taxon>
        <taxon>Hymenobacteraceae</taxon>
        <taxon>Adhaeribacter</taxon>
    </lineage>
</organism>
<evidence type="ECO:0000256" key="6">
    <source>
        <dbReference type="RuleBase" id="RU000481"/>
    </source>
</evidence>
<evidence type="ECO:0000259" key="7">
    <source>
        <dbReference type="Pfam" id="PF00155"/>
    </source>
</evidence>
<dbReference type="GO" id="GO:0008483">
    <property type="term" value="F:transaminase activity"/>
    <property type="evidence" value="ECO:0007669"/>
    <property type="project" value="UniProtKB-KW"/>
</dbReference>
<accession>A0ABS1C616</accession>
<feature type="domain" description="Aminotransferase class I/classII large" evidence="7">
    <location>
        <begin position="2"/>
        <end position="361"/>
    </location>
</feature>
<dbReference type="EC" id="2.6.1.-" evidence="6"/>
<evidence type="ECO:0000256" key="2">
    <source>
        <dbReference type="ARBA" id="ARBA00007441"/>
    </source>
</evidence>
<keyword evidence="3 6" id="KW-0032">Aminotransferase</keyword>
<dbReference type="EMBL" id="JAEHFX010000011">
    <property type="protein sequence ID" value="MBK0404676.1"/>
    <property type="molecule type" value="Genomic_DNA"/>
</dbReference>
<dbReference type="Pfam" id="PF00155">
    <property type="entry name" value="Aminotran_1_2"/>
    <property type="match status" value="1"/>
</dbReference>
<keyword evidence="4 6" id="KW-0808">Transferase</keyword>